<dbReference type="InterPro" id="IPR005037">
    <property type="entry name" value="PRP38"/>
</dbReference>
<evidence type="ECO:0000256" key="6">
    <source>
        <dbReference type="ARBA" id="ARBA00022664"/>
    </source>
</evidence>
<keyword evidence="12" id="KW-0508">mRNA splicing</keyword>
<dbReference type="GO" id="GO:0005681">
    <property type="term" value="C:spliceosomal complex"/>
    <property type="evidence" value="ECO:0007669"/>
    <property type="project" value="UniProtKB-KW"/>
</dbReference>
<comment type="similarity">
    <text evidence="4">Belongs to the mitochondrial carrier (TC 2.A.29) family.</text>
</comment>
<evidence type="ECO:0000256" key="13">
    <source>
        <dbReference type="ARBA" id="ARBA00023242"/>
    </source>
</evidence>
<keyword evidence="11 14" id="KW-0472">Membrane</keyword>
<evidence type="ECO:0000256" key="10">
    <source>
        <dbReference type="ARBA" id="ARBA00022989"/>
    </source>
</evidence>
<keyword evidence="5" id="KW-0813">Transport</keyword>
<comment type="caution">
    <text evidence="16">The sequence shown here is derived from an EMBL/GenBank/DDBJ whole genome shotgun (WGS) entry which is preliminary data.</text>
</comment>
<keyword evidence="10" id="KW-1133">Transmembrane helix</keyword>
<evidence type="ECO:0000313" key="17">
    <source>
        <dbReference type="Proteomes" id="UP000570595"/>
    </source>
</evidence>
<dbReference type="Proteomes" id="UP000570595">
    <property type="component" value="Unassembled WGS sequence"/>
</dbReference>
<feature type="compositionally biased region" description="Acidic residues" evidence="15">
    <location>
        <begin position="1"/>
        <end position="11"/>
    </location>
</feature>
<dbReference type="OrthoDB" id="428293at2759"/>
<dbReference type="Gene3D" id="1.50.40.10">
    <property type="entry name" value="Mitochondrial carrier domain"/>
    <property type="match status" value="1"/>
</dbReference>
<evidence type="ECO:0000256" key="15">
    <source>
        <dbReference type="SAM" id="MobiDB-lite"/>
    </source>
</evidence>
<accession>A0A7J6M358</accession>
<dbReference type="PANTHER" id="PTHR45939:SF1">
    <property type="entry name" value="MITOCHONDRIAL THIAMINE PYROPHOSPHATE CARRIER 1-RELATED"/>
    <property type="match status" value="1"/>
</dbReference>
<keyword evidence="8" id="KW-0747">Spliceosome</keyword>
<dbReference type="Pfam" id="PF03371">
    <property type="entry name" value="PRP38"/>
    <property type="match status" value="1"/>
</dbReference>
<evidence type="ECO:0000256" key="4">
    <source>
        <dbReference type="ARBA" id="ARBA00006375"/>
    </source>
</evidence>
<keyword evidence="9" id="KW-0677">Repeat</keyword>
<keyword evidence="13" id="KW-0539">Nucleus</keyword>
<dbReference type="PANTHER" id="PTHR45939">
    <property type="entry name" value="PEROXISOMAL MEMBRANE PROTEIN PMP34-RELATED"/>
    <property type="match status" value="1"/>
</dbReference>
<comment type="similarity">
    <text evidence="3">Belongs to the PRP38 family.</text>
</comment>
<evidence type="ECO:0000256" key="9">
    <source>
        <dbReference type="ARBA" id="ARBA00022737"/>
    </source>
</evidence>
<feature type="compositionally biased region" description="Basic and acidic residues" evidence="15">
    <location>
        <begin position="165"/>
        <end position="179"/>
    </location>
</feature>
<evidence type="ECO:0000256" key="12">
    <source>
        <dbReference type="ARBA" id="ARBA00023187"/>
    </source>
</evidence>
<proteinExistence type="inferred from homology"/>
<organism evidence="16 17">
    <name type="scientific">Perkinsus olseni</name>
    <name type="common">Perkinsus atlanticus</name>
    <dbReference type="NCBI Taxonomy" id="32597"/>
    <lineage>
        <taxon>Eukaryota</taxon>
        <taxon>Sar</taxon>
        <taxon>Alveolata</taxon>
        <taxon>Perkinsozoa</taxon>
        <taxon>Perkinsea</taxon>
        <taxon>Perkinsida</taxon>
        <taxon>Perkinsidae</taxon>
        <taxon>Perkinsus</taxon>
    </lineage>
</organism>
<evidence type="ECO:0000256" key="7">
    <source>
        <dbReference type="ARBA" id="ARBA00022692"/>
    </source>
</evidence>
<dbReference type="GO" id="GO:0015217">
    <property type="term" value="F:ADP transmembrane transporter activity"/>
    <property type="evidence" value="ECO:0007669"/>
    <property type="project" value="TreeGrafter"/>
</dbReference>
<dbReference type="GO" id="GO:0006397">
    <property type="term" value="P:mRNA processing"/>
    <property type="evidence" value="ECO:0007669"/>
    <property type="project" value="UniProtKB-KW"/>
</dbReference>
<feature type="region of interest" description="Disordered" evidence="15">
    <location>
        <begin position="510"/>
        <end position="537"/>
    </location>
</feature>
<dbReference type="InterPro" id="IPR023395">
    <property type="entry name" value="MCP_dom_sf"/>
</dbReference>
<dbReference type="InterPro" id="IPR052217">
    <property type="entry name" value="Mito/Peroxisomal_Carrier"/>
</dbReference>
<dbReference type="AlphaFoldDB" id="A0A7J6M358"/>
<evidence type="ECO:0000256" key="3">
    <source>
        <dbReference type="ARBA" id="ARBA00006164"/>
    </source>
</evidence>
<comment type="subcellular location">
    <subcellularLocation>
        <location evidence="2">Membrane</location>
        <topology evidence="2">Multi-pass membrane protein</topology>
    </subcellularLocation>
    <subcellularLocation>
        <location evidence="1">Nucleus</location>
    </subcellularLocation>
</comment>
<gene>
    <name evidence="16" type="primary">ANT1</name>
    <name evidence="16" type="ORF">FOZ61_010298</name>
</gene>
<dbReference type="GO" id="GO:0016020">
    <property type="term" value="C:membrane"/>
    <property type="evidence" value="ECO:0007669"/>
    <property type="project" value="UniProtKB-SubCell"/>
</dbReference>
<evidence type="ECO:0000256" key="1">
    <source>
        <dbReference type="ARBA" id="ARBA00004123"/>
    </source>
</evidence>
<evidence type="ECO:0000256" key="14">
    <source>
        <dbReference type="PROSITE-ProRule" id="PRU00282"/>
    </source>
</evidence>
<feature type="region of interest" description="Disordered" evidence="15">
    <location>
        <begin position="165"/>
        <end position="184"/>
    </location>
</feature>
<dbReference type="PROSITE" id="PS50920">
    <property type="entry name" value="SOLCAR"/>
    <property type="match status" value="1"/>
</dbReference>
<feature type="region of interest" description="Disordered" evidence="15">
    <location>
        <begin position="55"/>
        <end position="124"/>
    </location>
</feature>
<keyword evidence="7 14" id="KW-0812">Transmembrane</keyword>
<reference evidence="16 17" key="1">
    <citation type="submission" date="2020-04" db="EMBL/GenBank/DDBJ databases">
        <title>Perkinsus olseni comparative genomics.</title>
        <authorList>
            <person name="Bogema D.R."/>
        </authorList>
    </citation>
    <scope>NUCLEOTIDE SEQUENCE [LARGE SCALE GENOMIC DNA]</scope>
    <source>
        <strain evidence="16">ATCC PRA-179</strain>
    </source>
</reference>
<evidence type="ECO:0000256" key="8">
    <source>
        <dbReference type="ARBA" id="ARBA00022728"/>
    </source>
</evidence>
<keyword evidence="6" id="KW-0507">mRNA processing</keyword>
<feature type="compositionally biased region" description="Acidic residues" evidence="15">
    <location>
        <begin position="513"/>
        <end position="522"/>
    </location>
</feature>
<name>A0A7J6M358_PEROL</name>
<evidence type="ECO:0000256" key="2">
    <source>
        <dbReference type="ARBA" id="ARBA00004141"/>
    </source>
</evidence>
<evidence type="ECO:0000256" key="5">
    <source>
        <dbReference type="ARBA" id="ARBA00022448"/>
    </source>
</evidence>
<protein>
    <submittedName>
        <fullName evidence="16">ADP/ATP carrier protein</fullName>
    </submittedName>
</protein>
<dbReference type="Pfam" id="PF00153">
    <property type="entry name" value="Mito_carr"/>
    <property type="match status" value="2"/>
</dbReference>
<sequence>MASVNDQEEAAADSAVSYFPDPPLEAFSVYGGLELDKYIRELGEQYWKYRVSSSNNNLSGISRWKLPPPVKTMAPSVQQEAVEEQQQQEVTTPTPAASNSSESSAEVPAAPSEGGEPAAASSVPRLQRPKKCFLHKKPRPHTCAKCRKYAEEMEVFNKSLIKMADPTRRAPSESSRSDEGDAAGVDVDGTGALIVVNEGPMYGLYPTLVQNIRSSDYFKKGLGEVTSVQEVVDEVERAAEHAEPYNVGALNIPSTLFCCLYKLCTLGPTPGDLRHMLGKRRNPYVVCLGLLYLRCVARPSTLWTWFYPILFDTTVFHPEQVTGEVEATEAMTLGRYAELLLLTHKYFTVNLNRLPEVVLQNYGVRCILLETEACRVRAAEHPENATQLSVVGSYVFARSEESGGWDLGQIVPGGDDALGMVEVRVLETETRLVHWSTLRPCLDVAAARRAADAEAFMKDENAARARKGALQAWRQQQREFANARAFRVYAGWQSRGVADDIRDEELQQLPLAADDDDDDGAAGEEAAPKKRRVVSKEYQQQQDAMLKRKYVEAAAAPQPGAGRKDQEEPDFFITLDVMAPVLSVPAREPSPALIDFCAASSGAAGAAFSTLVMYPLDTVKTRLNVGVDENGEPYDKGSLDVLLRTVRSGGISALYRGLTAKLFHSVLQKFVYFYIYSAIIRVYESRRRAEGKLSVSDNLALGYLAALGSVFVTTPVEIVQTRQQVGKSEGHFLRHLTQMALTELTDLYALGALLPGLCLSRYAGLGSNIILCVNPAIEYTTFDQLKRPFLRGRSNLTSMEAFWLGALAKAVATVCTFPYVRVKVLQQTKGKSAKPSESSPKKLLRDMWNEEGGRLAGLYKGMSPQLYKGVLTAALMLMAKEKIDQSMKRMILRR</sequence>
<feature type="region of interest" description="Disordered" evidence="15">
    <location>
        <begin position="1"/>
        <end position="20"/>
    </location>
</feature>
<feature type="repeat" description="Solcar" evidence="14">
    <location>
        <begin position="593"/>
        <end position="682"/>
    </location>
</feature>
<dbReference type="GO" id="GO:0008380">
    <property type="term" value="P:RNA splicing"/>
    <property type="evidence" value="ECO:0007669"/>
    <property type="project" value="UniProtKB-KW"/>
</dbReference>
<dbReference type="InterPro" id="IPR018108">
    <property type="entry name" value="MCP_transmembrane"/>
</dbReference>
<evidence type="ECO:0000256" key="11">
    <source>
        <dbReference type="ARBA" id="ARBA00023136"/>
    </source>
</evidence>
<dbReference type="EMBL" id="JABAHT010000082">
    <property type="protein sequence ID" value="KAF4665992.1"/>
    <property type="molecule type" value="Genomic_DNA"/>
</dbReference>
<feature type="compositionally biased region" description="Low complexity" evidence="15">
    <location>
        <begin position="74"/>
        <end position="123"/>
    </location>
</feature>
<evidence type="ECO:0000313" key="16">
    <source>
        <dbReference type="EMBL" id="KAF4665992.1"/>
    </source>
</evidence>
<dbReference type="SUPFAM" id="SSF103506">
    <property type="entry name" value="Mitochondrial carrier"/>
    <property type="match status" value="1"/>
</dbReference>